<dbReference type="EMBL" id="CP002279">
    <property type="protein sequence ID" value="AEH89909.1"/>
    <property type="molecule type" value="Genomic_DNA"/>
</dbReference>
<dbReference type="Proteomes" id="UP000001623">
    <property type="component" value="Chromosome"/>
</dbReference>
<dbReference type="KEGG" id="mop:Mesop_5495"/>
<dbReference type="RefSeq" id="WP_013896546.1">
    <property type="nucleotide sequence ID" value="NC_015675.1"/>
</dbReference>
<proteinExistence type="predicted"/>
<gene>
    <name evidence="1" type="ordered locus">Mesop_5495</name>
</gene>
<reference evidence="1 2" key="1">
    <citation type="submission" date="2010-10" db="EMBL/GenBank/DDBJ databases">
        <title>Complete sequence of Mesorhizobium opportunistum WSM2075.</title>
        <authorList>
            <consortium name="US DOE Joint Genome Institute"/>
            <person name="Lucas S."/>
            <person name="Copeland A."/>
            <person name="Lapidus A."/>
            <person name="Cheng J.-F."/>
            <person name="Bruce D."/>
            <person name="Goodwin L."/>
            <person name="Pitluck S."/>
            <person name="Chertkov O."/>
            <person name="Misra M."/>
            <person name="Detter J.C."/>
            <person name="Han C."/>
            <person name="Tapia R."/>
            <person name="Land M."/>
            <person name="Hauser L."/>
            <person name="Kyrpides N."/>
            <person name="Ovchinnikova G."/>
            <person name="Mavrommatis K.M."/>
            <person name="Tiwari R.P."/>
            <person name="Howieson J.G."/>
            <person name="O'Hara G.W."/>
            <person name="Nandasena K.G."/>
            <person name="Woyke T."/>
        </authorList>
    </citation>
    <scope>NUCLEOTIDE SEQUENCE [LARGE SCALE GENOMIC DNA]</scope>
    <source>
        <strain evidence="2">LMG 24607 / HAMBI 3007 / WSM2075</strain>
    </source>
</reference>
<evidence type="ECO:0000313" key="2">
    <source>
        <dbReference type="Proteomes" id="UP000001623"/>
    </source>
</evidence>
<evidence type="ECO:0000313" key="1">
    <source>
        <dbReference type="EMBL" id="AEH89909.1"/>
    </source>
</evidence>
<protein>
    <submittedName>
        <fullName evidence="1">Uncharacterized protein</fullName>
    </submittedName>
</protein>
<accession>F7Y9X0</accession>
<organism evidence="1 2">
    <name type="scientific">Mesorhizobium opportunistum (strain LMG 24607 / HAMBI 3007 / WSM2075)</name>
    <dbReference type="NCBI Taxonomy" id="536019"/>
    <lineage>
        <taxon>Bacteria</taxon>
        <taxon>Pseudomonadati</taxon>
        <taxon>Pseudomonadota</taxon>
        <taxon>Alphaproteobacteria</taxon>
        <taxon>Hyphomicrobiales</taxon>
        <taxon>Phyllobacteriaceae</taxon>
        <taxon>Mesorhizobium</taxon>
    </lineage>
</organism>
<name>F7Y9X0_MESOW</name>
<dbReference type="HOGENOM" id="CLU_2317025_0_0_5"/>
<dbReference type="AlphaFoldDB" id="F7Y9X0"/>
<sequence>MAPVLSRRKAKALISKFAKEALAVIPSENISNVTAALSELAGTGKHACTIHREPGTKTVCCAMPALDCEKLDRYLKTHVDASYYAKVGVNETCIHDACT</sequence>